<dbReference type="GO" id="GO:0003677">
    <property type="term" value="F:DNA binding"/>
    <property type="evidence" value="ECO:0007669"/>
    <property type="project" value="UniProtKB-KW"/>
</dbReference>
<name>A0A376GHV2_9FLAO</name>
<dbReference type="RefSeq" id="WP_084106806.1">
    <property type="nucleotide sequence ID" value="NZ_JSYQ01000001.1"/>
</dbReference>
<evidence type="ECO:0000256" key="1">
    <source>
        <dbReference type="ARBA" id="ARBA00010923"/>
    </source>
</evidence>
<dbReference type="Gene3D" id="3.90.220.20">
    <property type="entry name" value="DNA methylase specificity domains"/>
    <property type="match status" value="2"/>
</dbReference>
<dbReference type="SUPFAM" id="SSF116734">
    <property type="entry name" value="DNA methylase specificity domain"/>
    <property type="match status" value="2"/>
</dbReference>
<dbReference type="Gene3D" id="3.40.1440.10">
    <property type="entry name" value="GIY-YIG endonuclease"/>
    <property type="match status" value="1"/>
</dbReference>
<dbReference type="PROSITE" id="PS50164">
    <property type="entry name" value="GIY_YIG"/>
    <property type="match status" value="1"/>
</dbReference>
<dbReference type="InterPro" id="IPR035901">
    <property type="entry name" value="GIY-YIG_endonuc_sf"/>
</dbReference>
<dbReference type="InterPro" id="IPR052021">
    <property type="entry name" value="Type-I_RS_S_subunit"/>
</dbReference>
<dbReference type="Pfam" id="PF01541">
    <property type="entry name" value="GIY-YIG"/>
    <property type="match status" value="1"/>
</dbReference>
<dbReference type="InterPro" id="IPR044946">
    <property type="entry name" value="Restrct_endonuc_typeI_TRD_sf"/>
</dbReference>
<dbReference type="SUPFAM" id="SSF82771">
    <property type="entry name" value="GIY-YIG endonuclease"/>
    <property type="match status" value="1"/>
</dbReference>
<reference evidence="5 6" key="1">
    <citation type="submission" date="2018-06" db="EMBL/GenBank/DDBJ databases">
        <authorList>
            <consortium name="Pathogen Informatics"/>
            <person name="Doyle S."/>
        </authorList>
    </citation>
    <scope>NUCLEOTIDE SEQUENCE [LARGE SCALE GENOMIC DNA]</scope>
    <source>
        <strain evidence="5 6">NCTC13456</strain>
    </source>
</reference>
<comment type="similarity">
    <text evidence="1">Belongs to the type-I restriction system S methylase family.</text>
</comment>
<evidence type="ECO:0000256" key="3">
    <source>
        <dbReference type="ARBA" id="ARBA00023125"/>
    </source>
</evidence>
<gene>
    <name evidence="5" type="ORF">NCTC13456_02197</name>
</gene>
<dbReference type="InterPro" id="IPR000055">
    <property type="entry name" value="Restrct_endonuc_typeI_TRD"/>
</dbReference>
<evidence type="ECO:0000313" key="5">
    <source>
        <dbReference type="EMBL" id="STD58573.1"/>
    </source>
</evidence>
<evidence type="ECO:0000259" key="4">
    <source>
        <dbReference type="PROSITE" id="PS50164"/>
    </source>
</evidence>
<sequence>MSYKKLGDIVKFISNKNVDGIATILYGINIDKYFMPSVANTIGVDLKKYKVVVKNQFACNRMHVGRDKRLPISMSTFDYPFIVSPAYDVFEVTDENVIPEYLMLWFRRSEFDRQCWFYTDADVRGGLSLDALKSIEIRIPSIEKQREIVAQYQAVANKIKVNEQICEKLEATAQTLYKQWFVDFEFPCLPSSYRPHGQVNQNLPIDEYITKIGSVCTYSRVGGLPVSDGKTWFVYLILCENDSVYKGMTNDLYRRFYEHYMGEGAEWTKLNKPLKVIHWESFATKEEAAKREKDLKTGYGRTWISRQIEKAGGITQLKTSLPAPQTELRTAGKMVYNQELEKEIPEGWEVKELGNFIQSFSKSHDFKKKQLIFFNTSDILNGEFLHSEYMNVDEMPGQAKKSIKKDDILYSEIRPNNRRFALVRNDADDYVVSTKLMVLRRLNNELGLYRIYYYLISDETIKDFQDSAEGRSGTFPQITFDEDLKFRKIIFGSKEIEDKMENIFKNCFYQVYNLKDQNKQLTQLQSLLLSRLATLEG</sequence>
<dbReference type="GO" id="GO:0009307">
    <property type="term" value="P:DNA restriction-modification system"/>
    <property type="evidence" value="ECO:0007669"/>
    <property type="project" value="UniProtKB-KW"/>
</dbReference>
<dbReference type="REBASE" id="429779">
    <property type="entry name" value="S.Efa13456ORF2196P"/>
</dbReference>
<dbReference type="AlphaFoldDB" id="A0A376GHV2"/>
<feature type="domain" description="GIY-YIG" evidence="4">
    <location>
        <begin position="230"/>
        <end position="305"/>
    </location>
</feature>
<dbReference type="PANTHER" id="PTHR30408:SF13">
    <property type="entry name" value="TYPE I RESTRICTION ENZYME HINDI SPECIFICITY SUBUNIT"/>
    <property type="match status" value="1"/>
</dbReference>
<organism evidence="5 6">
    <name type="scientific">Empedobacter falsenii</name>
    <dbReference type="NCBI Taxonomy" id="343874"/>
    <lineage>
        <taxon>Bacteria</taxon>
        <taxon>Pseudomonadati</taxon>
        <taxon>Bacteroidota</taxon>
        <taxon>Flavobacteriia</taxon>
        <taxon>Flavobacteriales</taxon>
        <taxon>Weeksellaceae</taxon>
        <taxon>Empedobacter</taxon>
    </lineage>
</organism>
<keyword evidence="2" id="KW-0680">Restriction system</keyword>
<dbReference type="Pfam" id="PF01420">
    <property type="entry name" value="Methylase_S"/>
    <property type="match status" value="2"/>
</dbReference>
<dbReference type="EMBL" id="UFXS01000001">
    <property type="protein sequence ID" value="STD58573.1"/>
    <property type="molecule type" value="Genomic_DNA"/>
</dbReference>
<dbReference type="CDD" id="cd10456">
    <property type="entry name" value="GIY-YIG_UPF0213"/>
    <property type="match status" value="1"/>
</dbReference>
<dbReference type="InterPro" id="IPR000305">
    <property type="entry name" value="GIY-YIG_endonuc"/>
</dbReference>
<dbReference type="Proteomes" id="UP000254737">
    <property type="component" value="Unassembled WGS sequence"/>
</dbReference>
<evidence type="ECO:0000313" key="6">
    <source>
        <dbReference type="Proteomes" id="UP000254737"/>
    </source>
</evidence>
<dbReference type="PANTHER" id="PTHR30408">
    <property type="entry name" value="TYPE-1 RESTRICTION ENZYME ECOKI SPECIFICITY PROTEIN"/>
    <property type="match status" value="1"/>
</dbReference>
<evidence type="ECO:0000256" key="2">
    <source>
        <dbReference type="ARBA" id="ARBA00022747"/>
    </source>
</evidence>
<proteinExistence type="inferred from homology"/>
<dbReference type="OrthoDB" id="9816225at2"/>
<dbReference type="STRING" id="343874.GCA_000805695_00055"/>
<keyword evidence="3" id="KW-0238">DNA-binding</keyword>
<protein>
    <submittedName>
        <fullName evidence="5">GIY-YIG nuclease superfamily protein</fullName>
    </submittedName>
</protein>
<accession>A0A376GHV2</accession>